<dbReference type="EMBL" id="LGTW01000027">
    <property type="protein sequence ID" value="KWX20445.1"/>
    <property type="molecule type" value="Genomic_DNA"/>
</dbReference>
<name>A0A132PDN4_9MYCO</name>
<organism evidence="2 3">
    <name type="scientific">Mycolicibacterium wolinskyi</name>
    <dbReference type="NCBI Taxonomy" id="59750"/>
    <lineage>
        <taxon>Bacteria</taxon>
        <taxon>Bacillati</taxon>
        <taxon>Actinomycetota</taxon>
        <taxon>Actinomycetes</taxon>
        <taxon>Mycobacteriales</taxon>
        <taxon>Mycobacteriaceae</taxon>
        <taxon>Mycolicibacterium</taxon>
    </lineage>
</organism>
<evidence type="ECO:0000313" key="2">
    <source>
        <dbReference type="EMBL" id="KWX20445.1"/>
    </source>
</evidence>
<gene>
    <name evidence="2" type="ORF">AFM11_30135</name>
</gene>
<dbReference type="SMART" id="SM00530">
    <property type="entry name" value="HTH_XRE"/>
    <property type="match status" value="1"/>
</dbReference>
<dbReference type="GO" id="GO:0003677">
    <property type="term" value="F:DNA binding"/>
    <property type="evidence" value="ECO:0007669"/>
    <property type="project" value="InterPro"/>
</dbReference>
<comment type="caution">
    <text evidence="2">The sequence shown here is derived from an EMBL/GenBank/DDBJ whole genome shotgun (WGS) entry which is preliminary data.</text>
</comment>
<accession>A0A132PDN4</accession>
<dbReference type="CDD" id="cd00093">
    <property type="entry name" value="HTH_XRE"/>
    <property type="match status" value="1"/>
</dbReference>
<evidence type="ECO:0000313" key="3">
    <source>
        <dbReference type="Proteomes" id="UP000070612"/>
    </source>
</evidence>
<dbReference type="AlphaFoldDB" id="A0A132PDN4"/>
<evidence type="ECO:0000259" key="1">
    <source>
        <dbReference type="PROSITE" id="PS50943"/>
    </source>
</evidence>
<feature type="domain" description="HTH cro/C1-type" evidence="1">
    <location>
        <begin position="33"/>
        <end position="77"/>
    </location>
</feature>
<sequence>MAKAEPVADGPDPAIARVGRAVADRRLALGMATQRDLADKAGVALNTAAFLERGRTFPREGNQRKLEVALQWPPGTLRSMLHDASSPAHAATAAPPVDEPIVHARVGSAPSSGSARPATVHTLSIASAVAAIATKSIAILLRTAGADDPETGTTLRELDGRLLELETIIAASLPHASADAFDETMSALADVHRQREALKDAARQVG</sequence>
<dbReference type="Gene3D" id="1.10.260.40">
    <property type="entry name" value="lambda repressor-like DNA-binding domains"/>
    <property type="match status" value="1"/>
</dbReference>
<proteinExistence type="predicted"/>
<dbReference type="PROSITE" id="PS50943">
    <property type="entry name" value="HTH_CROC1"/>
    <property type="match status" value="1"/>
</dbReference>
<dbReference type="InterPro" id="IPR001387">
    <property type="entry name" value="Cro/C1-type_HTH"/>
</dbReference>
<protein>
    <recommendedName>
        <fullName evidence="1">HTH cro/C1-type domain-containing protein</fullName>
    </recommendedName>
</protein>
<dbReference type="SUPFAM" id="SSF47413">
    <property type="entry name" value="lambda repressor-like DNA-binding domains"/>
    <property type="match status" value="1"/>
</dbReference>
<dbReference type="Proteomes" id="UP000070612">
    <property type="component" value="Unassembled WGS sequence"/>
</dbReference>
<keyword evidence="3" id="KW-1185">Reference proteome</keyword>
<dbReference type="InterPro" id="IPR010982">
    <property type="entry name" value="Lambda_DNA-bd_dom_sf"/>
</dbReference>
<dbReference type="PATRIC" id="fig|59750.3.peg.3921"/>
<reference evidence="2 3" key="1">
    <citation type="submission" date="2015-07" db="EMBL/GenBank/DDBJ databases">
        <title>A draft genome sequence of Mycobacterium wolinskyi.</title>
        <authorList>
            <person name="de Man T.J."/>
            <person name="Perry K.A."/>
            <person name="Coulliette A.D."/>
            <person name="Jensen B."/>
            <person name="Toney N.C."/>
            <person name="Limbago B.M."/>
            <person name="Noble-Wang J."/>
        </authorList>
    </citation>
    <scope>NUCLEOTIDE SEQUENCE [LARGE SCALE GENOMIC DNA]</scope>
    <source>
        <strain evidence="2 3">CDC_01</strain>
    </source>
</reference>